<organism evidence="2 3">
    <name type="scientific">Artemisia annua</name>
    <name type="common">Sweet wormwood</name>
    <dbReference type="NCBI Taxonomy" id="35608"/>
    <lineage>
        <taxon>Eukaryota</taxon>
        <taxon>Viridiplantae</taxon>
        <taxon>Streptophyta</taxon>
        <taxon>Embryophyta</taxon>
        <taxon>Tracheophyta</taxon>
        <taxon>Spermatophyta</taxon>
        <taxon>Magnoliopsida</taxon>
        <taxon>eudicotyledons</taxon>
        <taxon>Gunneridae</taxon>
        <taxon>Pentapetalae</taxon>
        <taxon>asterids</taxon>
        <taxon>campanulids</taxon>
        <taxon>Asterales</taxon>
        <taxon>Asteraceae</taxon>
        <taxon>Asteroideae</taxon>
        <taxon>Anthemideae</taxon>
        <taxon>Artemisiinae</taxon>
        <taxon>Artemisia</taxon>
    </lineage>
</organism>
<proteinExistence type="inferred from homology"/>
<dbReference type="Proteomes" id="UP000245207">
    <property type="component" value="Unassembled WGS sequence"/>
</dbReference>
<gene>
    <name evidence="2" type="ORF">CTI12_AA192840</name>
</gene>
<dbReference type="STRING" id="35608.A0A2U1P4P8"/>
<dbReference type="OrthoDB" id="1862401at2759"/>
<dbReference type="EMBL" id="PKPP01001682">
    <property type="protein sequence ID" value="PWA80728.1"/>
    <property type="molecule type" value="Genomic_DNA"/>
</dbReference>
<dbReference type="InterPro" id="IPR023213">
    <property type="entry name" value="CAT-like_dom_sf"/>
</dbReference>
<dbReference type="GO" id="GO:0016747">
    <property type="term" value="F:acyltransferase activity, transferring groups other than amino-acyl groups"/>
    <property type="evidence" value="ECO:0007669"/>
    <property type="project" value="TreeGrafter"/>
</dbReference>
<dbReference type="InterPro" id="IPR050317">
    <property type="entry name" value="Plant_Fungal_Acyltransferase"/>
</dbReference>
<comment type="caution">
    <text evidence="2">The sequence shown here is derived from an EMBL/GenBank/DDBJ whole genome shotgun (WGS) entry which is preliminary data.</text>
</comment>
<dbReference type="Pfam" id="PF02458">
    <property type="entry name" value="Transferase"/>
    <property type="match status" value="1"/>
</dbReference>
<evidence type="ECO:0000313" key="2">
    <source>
        <dbReference type="EMBL" id="PWA80728.1"/>
    </source>
</evidence>
<comment type="similarity">
    <text evidence="1">Belongs to the plant acyltransferase family.</text>
</comment>
<keyword evidence="3" id="KW-1185">Reference proteome</keyword>
<evidence type="ECO:0000256" key="1">
    <source>
        <dbReference type="ARBA" id="ARBA00009861"/>
    </source>
</evidence>
<accession>A0A2U1P4P8</accession>
<dbReference type="Gene3D" id="3.30.559.10">
    <property type="entry name" value="Chloramphenicol acetyltransferase-like domain"/>
    <property type="match status" value="2"/>
</dbReference>
<protein>
    <submittedName>
        <fullName evidence="2">Chloramphenicol acetyltransferase-like domain-containing protein</fullName>
    </submittedName>
</protein>
<keyword evidence="2" id="KW-0808">Transferase</keyword>
<dbReference type="AlphaFoldDB" id="A0A2U1P4P8"/>
<name>A0A2U1P4P8_ARTAN</name>
<dbReference type="PANTHER" id="PTHR31642">
    <property type="entry name" value="TRICHOTHECENE 3-O-ACETYLTRANSFERASE"/>
    <property type="match status" value="1"/>
</dbReference>
<sequence>MGSLSKEESPIYDVKISTVGPGYVSGQGAVQELNGMDLAMKLHYVRNVYYFRIQALEGMTIINIKETMFNWLNHAYIPCGRLRKSDSGRPSIKCNDCGVRLIEAKCKMSMDEWLESRHGEGHKLLVPNQVLGPDLPYSPLVLMQLTKFECGGTAVGISWAHVLGDVFSAVGFTNLWGLATNKQYPAQPLRMAHPYNEAHESKVPAKDLVATKRVGPVGDHWITTNDMKMETFSFYVSKPDLTRVQSKICGEKDHQQIPPFESICALVWQSVAKVKHGSKVKVVTICKNDSKRSFEGAITNKAQTIKVVKTDSSVEESSLMELGLLIMNQGVDERMKIEEALEGDNELPDFLVYGGNLTFVDLTDVPFYELDVRGNRPVYVNCAIDSVGDEGVVLVFPVRKNDSDGMTVSITLPEKHISELNSVLKKEWSLS</sequence>
<evidence type="ECO:0000313" key="3">
    <source>
        <dbReference type="Proteomes" id="UP000245207"/>
    </source>
</evidence>
<reference evidence="2 3" key="1">
    <citation type="journal article" date="2018" name="Mol. Plant">
        <title>The genome of Artemisia annua provides insight into the evolution of Asteraceae family and artemisinin biosynthesis.</title>
        <authorList>
            <person name="Shen Q."/>
            <person name="Zhang L."/>
            <person name="Liao Z."/>
            <person name="Wang S."/>
            <person name="Yan T."/>
            <person name="Shi P."/>
            <person name="Liu M."/>
            <person name="Fu X."/>
            <person name="Pan Q."/>
            <person name="Wang Y."/>
            <person name="Lv Z."/>
            <person name="Lu X."/>
            <person name="Zhang F."/>
            <person name="Jiang W."/>
            <person name="Ma Y."/>
            <person name="Chen M."/>
            <person name="Hao X."/>
            <person name="Li L."/>
            <person name="Tang Y."/>
            <person name="Lv G."/>
            <person name="Zhou Y."/>
            <person name="Sun X."/>
            <person name="Brodelius P.E."/>
            <person name="Rose J.K.C."/>
            <person name="Tang K."/>
        </authorList>
    </citation>
    <scope>NUCLEOTIDE SEQUENCE [LARGE SCALE GENOMIC DNA]</scope>
    <source>
        <strain evidence="3">cv. Huhao1</strain>
        <tissue evidence="2">Leaf</tissue>
    </source>
</reference>
<dbReference type="PANTHER" id="PTHR31642:SF115">
    <property type="entry name" value="PROTEIN ECERIFERUM 26-LIKE"/>
    <property type="match status" value="1"/>
</dbReference>